<dbReference type="EMBL" id="JBHUKU010000026">
    <property type="protein sequence ID" value="MFD2464672.1"/>
    <property type="molecule type" value="Genomic_DNA"/>
</dbReference>
<dbReference type="CDD" id="cd00093">
    <property type="entry name" value="HTH_XRE"/>
    <property type="match status" value="1"/>
</dbReference>
<organism evidence="2 3">
    <name type="scientific">Amycolatopsis samaneae</name>
    <dbReference type="NCBI Taxonomy" id="664691"/>
    <lineage>
        <taxon>Bacteria</taxon>
        <taxon>Bacillati</taxon>
        <taxon>Actinomycetota</taxon>
        <taxon>Actinomycetes</taxon>
        <taxon>Pseudonocardiales</taxon>
        <taxon>Pseudonocardiaceae</taxon>
        <taxon>Amycolatopsis</taxon>
    </lineage>
</organism>
<dbReference type="InterPro" id="IPR011990">
    <property type="entry name" value="TPR-like_helical_dom_sf"/>
</dbReference>
<comment type="caution">
    <text evidence="2">The sequence shown here is derived from an EMBL/GenBank/DDBJ whole genome shotgun (WGS) entry which is preliminary data.</text>
</comment>
<feature type="domain" description="HTH cro/C1-type" evidence="1">
    <location>
        <begin position="11"/>
        <end position="54"/>
    </location>
</feature>
<reference evidence="3" key="1">
    <citation type="journal article" date="2019" name="Int. J. Syst. Evol. Microbiol.">
        <title>The Global Catalogue of Microorganisms (GCM) 10K type strain sequencing project: providing services to taxonomists for standard genome sequencing and annotation.</title>
        <authorList>
            <consortium name="The Broad Institute Genomics Platform"/>
            <consortium name="The Broad Institute Genome Sequencing Center for Infectious Disease"/>
            <person name="Wu L."/>
            <person name="Ma J."/>
        </authorList>
    </citation>
    <scope>NUCLEOTIDE SEQUENCE [LARGE SCALE GENOMIC DNA]</scope>
    <source>
        <strain evidence="3">CGMCC 4.7643</strain>
    </source>
</reference>
<dbReference type="SUPFAM" id="SSF48452">
    <property type="entry name" value="TPR-like"/>
    <property type="match status" value="1"/>
</dbReference>
<keyword evidence="3" id="KW-1185">Reference proteome</keyword>
<accession>A0ABW5GVU2</accession>
<evidence type="ECO:0000313" key="2">
    <source>
        <dbReference type="EMBL" id="MFD2464672.1"/>
    </source>
</evidence>
<dbReference type="PROSITE" id="PS50943">
    <property type="entry name" value="HTH_CROC1"/>
    <property type="match status" value="1"/>
</dbReference>
<dbReference type="SUPFAM" id="SSF47413">
    <property type="entry name" value="lambda repressor-like DNA-binding domains"/>
    <property type="match status" value="1"/>
</dbReference>
<dbReference type="InterPro" id="IPR010982">
    <property type="entry name" value="Lambda_DNA-bd_dom_sf"/>
</dbReference>
<sequence length="431" mass="47074">MPGDVALGAVLRDFRHTRKLTLAAVARRAGCGESQLSYVESGNRRLHHWLAEKLDIIYDTGGIITSLLAVGDDRPYAPSAQRVPDDSVLLVQVPGGGDQVPISRRELLGSLGIGIPTSPTLMRLEQFLGAVRPNRDTLGALAEALDHYQTAARVLPPSRLIDALTTQVAVLESLRRRAGSLLRTNYLALQARYAESLSWLSEEAGRAEEALFWTDRATQWAQSSGWTAMTAYMFVRRSMMAVSFAGDGHRAVDHALAAYEMPDVPRRIQGLAAKQMAFGYALSWEPDASARALDQAMTLLDESGEEGSELGQRSVVSEDLYVIFRTTCDIYLSRGEAAIGVLEPRLATLSSASARTATITRAKLVRAYANIGQPHEAARLARQAIDDSTTLQSLSARSELNRAVPVLRRWRKRAEIADVLQRLQGDAPTNA</sequence>
<dbReference type="InterPro" id="IPR001387">
    <property type="entry name" value="Cro/C1-type_HTH"/>
</dbReference>
<proteinExistence type="predicted"/>
<dbReference type="Gene3D" id="1.10.260.40">
    <property type="entry name" value="lambda repressor-like DNA-binding domains"/>
    <property type="match status" value="1"/>
</dbReference>
<name>A0ABW5GVU2_9PSEU</name>
<dbReference type="Proteomes" id="UP001597419">
    <property type="component" value="Unassembled WGS sequence"/>
</dbReference>
<gene>
    <name evidence="2" type="ORF">ACFSYJ_39060</name>
</gene>
<dbReference type="RefSeq" id="WP_345385937.1">
    <property type="nucleotide sequence ID" value="NZ_BAABHG010000001.1"/>
</dbReference>
<evidence type="ECO:0000313" key="3">
    <source>
        <dbReference type="Proteomes" id="UP001597419"/>
    </source>
</evidence>
<protein>
    <submittedName>
        <fullName evidence="2">Helix-turn-helix domain-containing protein</fullName>
    </submittedName>
</protein>
<dbReference type="Pfam" id="PF13560">
    <property type="entry name" value="HTH_31"/>
    <property type="match status" value="1"/>
</dbReference>
<evidence type="ECO:0000259" key="1">
    <source>
        <dbReference type="PROSITE" id="PS50943"/>
    </source>
</evidence>